<organism evidence="3 4">
    <name type="scientific">Brassicogethes aeneus</name>
    <name type="common">Rape pollen beetle</name>
    <name type="synonym">Meligethes aeneus</name>
    <dbReference type="NCBI Taxonomy" id="1431903"/>
    <lineage>
        <taxon>Eukaryota</taxon>
        <taxon>Metazoa</taxon>
        <taxon>Ecdysozoa</taxon>
        <taxon>Arthropoda</taxon>
        <taxon>Hexapoda</taxon>
        <taxon>Insecta</taxon>
        <taxon>Pterygota</taxon>
        <taxon>Neoptera</taxon>
        <taxon>Endopterygota</taxon>
        <taxon>Coleoptera</taxon>
        <taxon>Polyphaga</taxon>
        <taxon>Cucujiformia</taxon>
        <taxon>Nitidulidae</taxon>
        <taxon>Meligethinae</taxon>
        <taxon>Brassicogethes</taxon>
    </lineage>
</organism>
<feature type="domain" description="C2H2-type" evidence="2">
    <location>
        <begin position="58"/>
        <end position="85"/>
    </location>
</feature>
<keyword evidence="1" id="KW-0863">Zinc-finger</keyword>
<dbReference type="PROSITE" id="PS50157">
    <property type="entry name" value="ZINC_FINGER_C2H2_2"/>
    <property type="match status" value="1"/>
</dbReference>
<evidence type="ECO:0000256" key="1">
    <source>
        <dbReference type="PROSITE-ProRule" id="PRU00042"/>
    </source>
</evidence>
<dbReference type="AlphaFoldDB" id="A0A9P0AXY7"/>
<dbReference type="GO" id="GO:0008270">
    <property type="term" value="F:zinc ion binding"/>
    <property type="evidence" value="ECO:0007669"/>
    <property type="project" value="UniProtKB-KW"/>
</dbReference>
<evidence type="ECO:0000259" key="2">
    <source>
        <dbReference type="PROSITE" id="PS50157"/>
    </source>
</evidence>
<evidence type="ECO:0000313" key="3">
    <source>
        <dbReference type="EMBL" id="CAH0549859.1"/>
    </source>
</evidence>
<protein>
    <recommendedName>
        <fullName evidence="2">C2H2-type domain-containing protein</fullName>
    </recommendedName>
</protein>
<proteinExistence type="predicted"/>
<accession>A0A9P0AXY7</accession>
<dbReference type="Gene3D" id="3.30.160.60">
    <property type="entry name" value="Classic Zinc Finger"/>
    <property type="match status" value="2"/>
</dbReference>
<dbReference type="Proteomes" id="UP001154078">
    <property type="component" value="Chromosome 11"/>
</dbReference>
<sequence length="157" mass="19041">MWLDFHVQNKHGAQNKKEQKITVTNKFRKCENCQKHFREFARYKKHTKICFGIDKDYFYCQICPHKSARIANLLKHIRLHKDYKTYQCGFCEYEVLTQGLIDRHITIEHKELIVKHSQLLSQPIYWCDTCDFRSIIKDNFDLHIREECFKSKKLIIS</sequence>
<dbReference type="InterPro" id="IPR036236">
    <property type="entry name" value="Znf_C2H2_sf"/>
</dbReference>
<keyword evidence="4" id="KW-1185">Reference proteome</keyword>
<dbReference type="OrthoDB" id="7973081at2759"/>
<keyword evidence="1" id="KW-0479">Metal-binding</keyword>
<keyword evidence="1" id="KW-0862">Zinc</keyword>
<name>A0A9P0AXY7_BRAAE</name>
<reference evidence="3" key="1">
    <citation type="submission" date="2021-12" db="EMBL/GenBank/DDBJ databases">
        <authorList>
            <person name="King R."/>
        </authorList>
    </citation>
    <scope>NUCLEOTIDE SEQUENCE</scope>
</reference>
<dbReference type="SMART" id="SM00355">
    <property type="entry name" value="ZnF_C2H2"/>
    <property type="match status" value="3"/>
</dbReference>
<dbReference type="InterPro" id="IPR013087">
    <property type="entry name" value="Znf_C2H2_type"/>
</dbReference>
<evidence type="ECO:0000313" key="4">
    <source>
        <dbReference type="Proteomes" id="UP001154078"/>
    </source>
</evidence>
<dbReference type="EMBL" id="OV121142">
    <property type="protein sequence ID" value="CAH0549859.1"/>
    <property type="molecule type" value="Genomic_DNA"/>
</dbReference>
<dbReference type="SUPFAM" id="SSF57667">
    <property type="entry name" value="beta-beta-alpha zinc fingers"/>
    <property type="match status" value="1"/>
</dbReference>
<gene>
    <name evidence="3" type="ORF">MELIAE_LOCUS2870</name>
</gene>